<organism evidence="1 2">
    <name type="scientific">Paenibacillus vortex V453</name>
    <dbReference type="NCBI Taxonomy" id="715225"/>
    <lineage>
        <taxon>Bacteria</taxon>
        <taxon>Bacillati</taxon>
        <taxon>Bacillota</taxon>
        <taxon>Bacilli</taxon>
        <taxon>Bacillales</taxon>
        <taxon>Paenibacillaceae</taxon>
        <taxon>Paenibacillus</taxon>
    </lineage>
</organism>
<gene>
    <name evidence="1" type="ORF">PVOR_07690</name>
</gene>
<keyword evidence="2" id="KW-1185">Reference proteome</keyword>
<dbReference type="Proteomes" id="UP000003094">
    <property type="component" value="Unassembled WGS sequence"/>
</dbReference>
<proteinExistence type="predicted"/>
<reference evidence="1 2" key="1">
    <citation type="journal article" date="2010" name="BMC Genomics">
        <title>Genome sequence of the pattern forming Paenibacillus vortex bacterium reveals potential for thriving in complex environments.</title>
        <authorList>
            <person name="Sirota-Madi A."/>
            <person name="Olender T."/>
            <person name="Helman Y."/>
            <person name="Ingham C."/>
            <person name="Brainis I."/>
            <person name="Roth D."/>
            <person name="Hagi E."/>
            <person name="Brodsky L."/>
            <person name="Leshkowitz D."/>
            <person name="Galatenko V."/>
            <person name="Nikolaev V."/>
            <person name="Mugasimangalam R.C."/>
            <person name="Bransburg-Zabary S."/>
            <person name="Gutnick D.L."/>
            <person name="Lancet D."/>
            <person name="Ben-Jacob E."/>
        </authorList>
    </citation>
    <scope>NUCLEOTIDE SEQUENCE [LARGE SCALE GENOMIC DNA]</scope>
    <source>
        <strain evidence="1 2">V453</strain>
    </source>
</reference>
<dbReference type="EMBL" id="ADHJ01000013">
    <property type="protein sequence ID" value="EFU42717.1"/>
    <property type="molecule type" value="Genomic_DNA"/>
</dbReference>
<evidence type="ECO:0008006" key="3">
    <source>
        <dbReference type="Google" id="ProtNLM"/>
    </source>
</evidence>
<dbReference type="AlphaFoldDB" id="A0A2R9SZF8"/>
<evidence type="ECO:0000313" key="1">
    <source>
        <dbReference type="EMBL" id="EFU42717.1"/>
    </source>
</evidence>
<sequence length="53" mass="5715">MKKLYVVRHCQAEGQAADAPLTRGGGPAIACACGISVRQRDRPYGFEHLSQSL</sequence>
<evidence type="ECO:0000313" key="2">
    <source>
        <dbReference type="Proteomes" id="UP000003094"/>
    </source>
</evidence>
<accession>A0A2R9SZF8</accession>
<protein>
    <recommendedName>
        <fullName evidence="3">Phosphoglycerate mutase</fullName>
    </recommendedName>
</protein>
<comment type="caution">
    <text evidence="1">The sequence shown here is derived from an EMBL/GenBank/DDBJ whole genome shotgun (WGS) entry which is preliminary data.</text>
</comment>
<name>A0A2R9SZF8_9BACL</name>
<dbReference type="KEGG" id="pvo:PVOR_07690"/>